<evidence type="ECO:0000313" key="7">
    <source>
        <dbReference type="Proteomes" id="UP000500938"/>
    </source>
</evidence>
<dbReference type="RefSeq" id="WP_171226181.1">
    <property type="nucleotide sequence ID" value="NZ_CP053085.1"/>
</dbReference>
<evidence type="ECO:0000256" key="3">
    <source>
        <dbReference type="ARBA" id="ARBA00022989"/>
    </source>
</evidence>
<dbReference type="InterPro" id="IPR032808">
    <property type="entry name" value="DoxX"/>
</dbReference>
<keyword evidence="3 5" id="KW-1133">Transmembrane helix</keyword>
<comment type="subcellular location">
    <subcellularLocation>
        <location evidence="1">Membrane</location>
        <topology evidence="1">Multi-pass membrane protein</topology>
    </subcellularLocation>
</comment>
<accession>A0A6M4IRU6</accession>
<dbReference type="EMBL" id="CP053085">
    <property type="protein sequence ID" value="QJR36748.1"/>
    <property type="molecule type" value="Genomic_DNA"/>
</dbReference>
<dbReference type="AlphaFoldDB" id="A0A6M4IRU6"/>
<evidence type="ECO:0000256" key="4">
    <source>
        <dbReference type="ARBA" id="ARBA00023136"/>
    </source>
</evidence>
<keyword evidence="2 5" id="KW-0812">Transmembrane</keyword>
<sequence>MTLAVQISFVLSVTLFLGYGFSCLFMGAMVDEFARYNLSRFRRLVGLLEVLGALGLLASLLFPPLVFPSGGGLALLMALGVITRVRVRDPLIEALPAGVLMVINLFLCVAALQGVQVSR</sequence>
<evidence type="ECO:0000256" key="1">
    <source>
        <dbReference type="ARBA" id="ARBA00004141"/>
    </source>
</evidence>
<gene>
    <name evidence="6" type="ORF">HKW67_15105</name>
</gene>
<reference evidence="6 7" key="1">
    <citation type="submission" date="2020-05" db="EMBL/GenBank/DDBJ databases">
        <title>Complete genome sequence of Gemmatimonas greenlandica TET16.</title>
        <authorList>
            <person name="Zeng Y."/>
        </authorList>
    </citation>
    <scope>NUCLEOTIDE SEQUENCE [LARGE SCALE GENOMIC DNA]</scope>
    <source>
        <strain evidence="6 7">TET16</strain>
    </source>
</reference>
<protein>
    <recommendedName>
        <fullName evidence="8">DoxX family protein</fullName>
    </recommendedName>
</protein>
<dbReference type="Proteomes" id="UP000500938">
    <property type="component" value="Chromosome"/>
</dbReference>
<dbReference type="Pfam" id="PF13564">
    <property type="entry name" value="DoxX_2"/>
    <property type="match status" value="1"/>
</dbReference>
<name>A0A6M4IRU6_9BACT</name>
<evidence type="ECO:0000256" key="5">
    <source>
        <dbReference type="SAM" id="Phobius"/>
    </source>
</evidence>
<keyword evidence="4 5" id="KW-0472">Membrane</keyword>
<feature type="transmembrane region" description="Helical" evidence="5">
    <location>
        <begin position="94"/>
        <end position="115"/>
    </location>
</feature>
<feature type="transmembrane region" description="Helical" evidence="5">
    <location>
        <begin position="65"/>
        <end position="82"/>
    </location>
</feature>
<organism evidence="6 7">
    <name type="scientific">Gemmatimonas groenlandica</name>
    <dbReference type="NCBI Taxonomy" id="2732249"/>
    <lineage>
        <taxon>Bacteria</taxon>
        <taxon>Pseudomonadati</taxon>
        <taxon>Gemmatimonadota</taxon>
        <taxon>Gemmatimonadia</taxon>
        <taxon>Gemmatimonadales</taxon>
        <taxon>Gemmatimonadaceae</taxon>
        <taxon>Gemmatimonas</taxon>
    </lineage>
</organism>
<evidence type="ECO:0000256" key="2">
    <source>
        <dbReference type="ARBA" id="ARBA00022692"/>
    </source>
</evidence>
<dbReference type="GO" id="GO:0016020">
    <property type="term" value="C:membrane"/>
    <property type="evidence" value="ECO:0007669"/>
    <property type="project" value="UniProtKB-SubCell"/>
</dbReference>
<proteinExistence type="predicted"/>
<feature type="transmembrane region" description="Helical" evidence="5">
    <location>
        <begin position="6"/>
        <end position="29"/>
    </location>
</feature>
<evidence type="ECO:0008006" key="8">
    <source>
        <dbReference type="Google" id="ProtNLM"/>
    </source>
</evidence>
<evidence type="ECO:0000313" key="6">
    <source>
        <dbReference type="EMBL" id="QJR36748.1"/>
    </source>
</evidence>
<keyword evidence="7" id="KW-1185">Reference proteome</keyword>
<dbReference type="KEGG" id="ggr:HKW67_15105"/>